<reference evidence="2" key="1">
    <citation type="submission" date="2013-07" db="EMBL/GenBank/DDBJ databases">
        <title>The genome of an arbuscular mycorrhizal fungus provides insights into the evolution of the oldest plant symbiosis.</title>
        <authorList>
            <consortium name="DOE Joint Genome Institute"/>
            <person name="Tisserant E."/>
            <person name="Malbreil M."/>
            <person name="Kuo A."/>
            <person name="Kohler A."/>
            <person name="Symeonidi A."/>
            <person name="Balestrini R."/>
            <person name="Charron P."/>
            <person name="Duensing N."/>
            <person name="Frei-dit-Frey N."/>
            <person name="Gianinazzi-Pearson V."/>
            <person name="Gilbert B."/>
            <person name="Handa Y."/>
            <person name="Hijri M."/>
            <person name="Kaul R."/>
            <person name="Kawaguchi M."/>
            <person name="Krajinski F."/>
            <person name="Lammers P."/>
            <person name="Lapierre D."/>
            <person name="Masclaux F.G."/>
            <person name="Murat C."/>
            <person name="Morin E."/>
            <person name="Ndikumana S."/>
            <person name="Pagni M."/>
            <person name="Petitpierre D."/>
            <person name="Requena N."/>
            <person name="Rosikiewicz P."/>
            <person name="Riley R."/>
            <person name="Saito K."/>
            <person name="San Clemente H."/>
            <person name="Shapiro H."/>
            <person name="van Tuinen D."/>
            <person name="Becard G."/>
            <person name="Bonfante P."/>
            <person name="Paszkowski U."/>
            <person name="Shachar-Hill Y."/>
            <person name="Young J.P."/>
            <person name="Sanders I.R."/>
            <person name="Henrissat B."/>
            <person name="Rensing S.A."/>
            <person name="Grigoriev I.V."/>
            <person name="Corradi N."/>
            <person name="Roux C."/>
            <person name="Martin F."/>
        </authorList>
    </citation>
    <scope>NUCLEOTIDE SEQUENCE</scope>
    <source>
        <strain evidence="2">DAOM 197198</strain>
    </source>
</reference>
<feature type="compositionally biased region" description="Acidic residues" evidence="1">
    <location>
        <begin position="77"/>
        <end position="86"/>
    </location>
</feature>
<dbReference type="EMBL" id="KI288688">
    <property type="protein sequence ID" value="ESA08918.1"/>
    <property type="molecule type" value="Genomic_DNA"/>
</dbReference>
<feature type="compositionally biased region" description="Basic residues" evidence="1">
    <location>
        <begin position="103"/>
        <end position="120"/>
    </location>
</feature>
<organism evidence="2">
    <name type="scientific">Rhizophagus irregularis (strain DAOM 181602 / DAOM 197198 / MUCL 43194)</name>
    <name type="common">Arbuscular mycorrhizal fungus</name>
    <name type="synonym">Glomus intraradices</name>
    <dbReference type="NCBI Taxonomy" id="747089"/>
    <lineage>
        <taxon>Eukaryota</taxon>
        <taxon>Fungi</taxon>
        <taxon>Fungi incertae sedis</taxon>
        <taxon>Mucoromycota</taxon>
        <taxon>Glomeromycotina</taxon>
        <taxon>Glomeromycetes</taxon>
        <taxon>Glomerales</taxon>
        <taxon>Glomeraceae</taxon>
        <taxon>Rhizophagus</taxon>
    </lineage>
</organism>
<dbReference type="AlphaFoldDB" id="U9TRH0"/>
<evidence type="ECO:0000313" key="2">
    <source>
        <dbReference type="EMBL" id="ESA08918.1"/>
    </source>
</evidence>
<sequence length="120" mass="14264">MSFDEMDVSVERIRQNVHSAKRQKLISLAEQNAIMREYTTLNDEFGQRLKDENRYQDKREVGDKRPIFDSPKKSESSESESEEEAEEIKPYVIESEKEESSTKAKKKTTQKKKKKRNYRK</sequence>
<gene>
    <name evidence="2" type="ORF">GLOINDRAFT_31163</name>
</gene>
<dbReference type="HOGENOM" id="CLU_166306_0_0_1"/>
<accession>U9TRH0</accession>
<evidence type="ECO:0000256" key="1">
    <source>
        <dbReference type="SAM" id="MobiDB-lite"/>
    </source>
</evidence>
<feature type="region of interest" description="Disordered" evidence="1">
    <location>
        <begin position="42"/>
        <end position="120"/>
    </location>
</feature>
<proteinExistence type="predicted"/>
<protein>
    <submittedName>
        <fullName evidence="2">Uncharacterized protein</fullName>
    </submittedName>
</protein>
<feature type="compositionally biased region" description="Basic and acidic residues" evidence="1">
    <location>
        <begin position="45"/>
        <end position="76"/>
    </location>
</feature>
<name>U9TRH0_RHIID</name>